<evidence type="ECO:0008006" key="3">
    <source>
        <dbReference type="Google" id="ProtNLM"/>
    </source>
</evidence>
<dbReference type="EMBL" id="MJMG01000005">
    <property type="protein sequence ID" value="OEY86750.1"/>
    <property type="molecule type" value="Genomic_DNA"/>
</dbReference>
<protein>
    <recommendedName>
        <fullName evidence="3">Phytoene synthase</fullName>
    </recommendedName>
</protein>
<dbReference type="RefSeq" id="WP_070064920.1">
    <property type="nucleotide sequence ID" value="NZ_MJMG01000005.1"/>
</dbReference>
<proteinExistence type="predicted"/>
<dbReference type="Proteomes" id="UP000175679">
    <property type="component" value="Unassembled WGS sequence"/>
</dbReference>
<gene>
    <name evidence="1" type="ORF">BIY23_01795</name>
</gene>
<dbReference type="SUPFAM" id="SSF48576">
    <property type="entry name" value="Terpenoid synthases"/>
    <property type="match status" value="1"/>
</dbReference>
<evidence type="ECO:0000313" key="1">
    <source>
        <dbReference type="EMBL" id="OEY86750.1"/>
    </source>
</evidence>
<accession>A0A1E7QJU8</accession>
<organism evidence="1 2">
    <name type="scientific">Wolbachia pipientis</name>
    <dbReference type="NCBI Taxonomy" id="955"/>
    <lineage>
        <taxon>Bacteria</taxon>
        <taxon>Pseudomonadati</taxon>
        <taxon>Pseudomonadota</taxon>
        <taxon>Alphaproteobacteria</taxon>
        <taxon>Rickettsiales</taxon>
        <taxon>Anaplasmataceae</taxon>
        <taxon>Wolbachieae</taxon>
        <taxon>Wolbachia</taxon>
    </lineage>
</organism>
<dbReference type="InterPro" id="IPR002060">
    <property type="entry name" value="Squ/phyt_synthse"/>
</dbReference>
<dbReference type="AlphaFoldDB" id="A0A1E7QJU8"/>
<dbReference type="InterPro" id="IPR008949">
    <property type="entry name" value="Isoprenoid_synthase_dom_sf"/>
</dbReference>
<dbReference type="Pfam" id="PF00494">
    <property type="entry name" value="SQS_PSY"/>
    <property type="match status" value="1"/>
</dbReference>
<sequence>MQSEVFEHVRQYDRDHFVCSLFISKSIRHYYLTLYAFNIEINNIIYNYSEAMVALVRLKWWREKIDMIYSNKIVNNNGIISELANLIHITALPKSLIDRYLDGYEQMVCHCTGRNVEKFAEQTTVNLIKMLFTIVNYRNDQLAYHCGSAWHLMTSLRNAKEISKLDKEEIIEKSVYHVKQTEELIKTAPREIVKIALQVKLADLYLKHKNFNSEINLIMQIKMLFYYIFWPKLL</sequence>
<evidence type="ECO:0000313" key="2">
    <source>
        <dbReference type="Proteomes" id="UP000175679"/>
    </source>
</evidence>
<reference evidence="1 2" key="1">
    <citation type="submission" date="2016-09" db="EMBL/GenBank/DDBJ databases">
        <title>Genomic evidence for plant-parasitic nematodes as the earliest Wolbachia hosts.</title>
        <authorList>
            <person name="Brown A.M."/>
            <person name="Wasala S.K."/>
            <person name="Howe D.K."/>
            <person name="Peetz A.B."/>
            <person name="Zasada I.A."/>
            <person name="Denver D.R."/>
        </authorList>
    </citation>
    <scope>NUCLEOTIDE SEQUENCE [LARGE SCALE GENOMIC DNA]</scope>
    <source>
        <strain evidence="2">wPpe</strain>
    </source>
</reference>
<keyword evidence="2" id="KW-1185">Reference proteome</keyword>
<dbReference type="Gene3D" id="1.10.600.10">
    <property type="entry name" value="Farnesyl Diphosphate Synthase"/>
    <property type="match status" value="1"/>
</dbReference>
<name>A0A1E7QJU8_WOLPI</name>
<comment type="caution">
    <text evidence="1">The sequence shown here is derived from an EMBL/GenBank/DDBJ whole genome shotgun (WGS) entry which is preliminary data.</text>
</comment>
<dbReference type="OrthoDB" id="9814909at2"/>